<name>A0AAD1XQP2_EUPCR</name>
<accession>A0AAD1XQP2</accession>
<evidence type="ECO:0000313" key="2">
    <source>
        <dbReference type="Proteomes" id="UP001295684"/>
    </source>
</evidence>
<evidence type="ECO:0000313" key="1">
    <source>
        <dbReference type="EMBL" id="CAI2377291.1"/>
    </source>
</evidence>
<dbReference type="AlphaFoldDB" id="A0AAD1XQP2"/>
<organism evidence="1 2">
    <name type="scientific">Euplotes crassus</name>
    <dbReference type="NCBI Taxonomy" id="5936"/>
    <lineage>
        <taxon>Eukaryota</taxon>
        <taxon>Sar</taxon>
        <taxon>Alveolata</taxon>
        <taxon>Ciliophora</taxon>
        <taxon>Intramacronucleata</taxon>
        <taxon>Spirotrichea</taxon>
        <taxon>Hypotrichia</taxon>
        <taxon>Euplotida</taxon>
        <taxon>Euplotidae</taxon>
        <taxon>Moneuplotes</taxon>
    </lineage>
</organism>
<protein>
    <submittedName>
        <fullName evidence="1">Uncharacterized protein</fullName>
    </submittedName>
</protein>
<sequence>MYPYQINNYQCKMNFKVTLKLLGNEILENGITPGGYITPGGPTPGGPTPGGPETTEICKQEENLHILAKNQDNLDEYEVKTDFNPEHFLKLQKWTNNGKYEIEEVNKNMIKLTIEVCTFYLKKNNKTNNQLIRGEITDLKKSSDTILRDIKLFNYYFLNHWKEKYRIMMKEKEFIRSPCIDNPQNLYNLTDGVGFSEENDQMDEKTFYIGFKQPLHVHMNGKGYNLKHLKSLSDEERKTTAFINGKGKDYDLVEIDSVFSHKMMIEGHPTPYYMHRVATPVMIKETYEVLTPKTFF</sequence>
<comment type="caution">
    <text evidence="1">The sequence shown here is derived from an EMBL/GenBank/DDBJ whole genome shotgun (WGS) entry which is preliminary data.</text>
</comment>
<proteinExistence type="predicted"/>
<dbReference type="Proteomes" id="UP001295684">
    <property type="component" value="Unassembled WGS sequence"/>
</dbReference>
<keyword evidence="2" id="KW-1185">Reference proteome</keyword>
<dbReference type="EMBL" id="CAMPGE010018921">
    <property type="protein sequence ID" value="CAI2377291.1"/>
    <property type="molecule type" value="Genomic_DNA"/>
</dbReference>
<reference evidence="1" key="1">
    <citation type="submission" date="2023-07" db="EMBL/GenBank/DDBJ databases">
        <authorList>
            <consortium name="AG Swart"/>
            <person name="Singh M."/>
            <person name="Singh A."/>
            <person name="Seah K."/>
            <person name="Emmerich C."/>
        </authorList>
    </citation>
    <scope>NUCLEOTIDE SEQUENCE</scope>
    <source>
        <strain evidence="1">DP1</strain>
    </source>
</reference>
<gene>
    <name evidence="1" type="ORF">ECRASSUSDP1_LOCUS18674</name>
</gene>